<dbReference type="GO" id="GO:0015421">
    <property type="term" value="F:ABC-type oligopeptide transporter activity"/>
    <property type="evidence" value="ECO:0007669"/>
    <property type="project" value="TreeGrafter"/>
</dbReference>
<feature type="transmembrane region" description="Helical" evidence="11">
    <location>
        <begin position="792"/>
        <end position="810"/>
    </location>
</feature>
<feature type="domain" description="ABC transmembrane type-1" evidence="13">
    <location>
        <begin position="653"/>
        <end position="935"/>
    </location>
</feature>
<comment type="similarity">
    <text evidence="9">Belongs to the ABC transporter superfamily. Lipid exporter (TC 3.A.1.106) family.</text>
</comment>
<keyword evidence="4 11" id="KW-0812">Transmembrane</keyword>
<dbReference type="PANTHER" id="PTHR43394:SF1">
    <property type="entry name" value="ATP-BINDING CASSETTE SUB-FAMILY B MEMBER 10, MITOCHONDRIAL"/>
    <property type="match status" value="1"/>
</dbReference>
<evidence type="ECO:0000256" key="5">
    <source>
        <dbReference type="ARBA" id="ARBA00022741"/>
    </source>
</evidence>
<evidence type="ECO:0000259" key="12">
    <source>
        <dbReference type="PROSITE" id="PS50893"/>
    </source>
</evidence>
<comment type="subcellular location">
    <subcellularLocation>
        <location evidence="1">Cell membrane</location>
        <topology evidence="1">Multi-pass membrane protein</topology>
    </subcellularLocation>
</comment>
<organism evidence="14 15">
    <name type="scientific">Streptomyces lacrimifluminis</name>
    <dbReference type="NCBI Taxonomy" id="1500077"/>
    <lineage>
        <taxon>Bacteria</taxon>
        <taxon>Bacillati</taxon>
        <taxon>Actinomycetota</taxon>
        <taxon>Actinomycetes</taxon>
        <taxon>Kitasatosporales</taxon>
        <taxon>Streptomycetaceae</taxon>
        <taxon>Streptomyces</taxon>
    </lineage>
</organism>
<feature type="transmembrane region" description="Helical" evidence="11">
    <location>
        <begin position="871"/>
        <end position="896"/>
    </location>
</feature>
<keyword evidence="15" id="KW-1185">Reference proteome</keyword>
<gene>
    <name evidence="14" type="ORF">GCM10012282_74490</name>
</gene>
<dbReference type="InterPro" id="IPR017871">
    <property type="entry name" value="ABC_transporter-like_CS"/>
</dbReference>
<reference evidence="14" key="2">
    <citation type="submission" date="2020-09" db="EMBL/GenBank/DDBJ databases">
        <authorList>
            <person name="Sun Q."/>
            <person name="Zhou Y."/>
        </authorList>
    </citation>
    <scope>NUCLEOTIDE SEQUENCE</scope>
    <source>
        <strain evidence="14">CGMCC 4.7272</strain>
    </source>
</reference>
<dbReference type="SMART" id="SM00382">
    <property type="entry name" value="AAA"/>
    <property type="match status" value="2"/>
</dbReference>
<dbReference type="GO" id="GO:0016887">
    <property type="term" value="F:ATP hydrolysis activity"/>
    <property type="evidence" value="ECO:0007669"/>
    <property type="project" value="InterPro"/>
</dbReference>
<dbReference type="EMBL" id="BMMU01000043">
    <property type="protein sequence ID" value="GGJ66563.1"/>
    <property type="molecule type" value="Genomic_DNA"/>
</dbReference>
<proteinExistence type="inferred from homology"/>
<keyword evidence="5" id="KW-0547">Nucleotide-binding</keyword>
<feature type="transmembrane region" description="Helical" evidence="11">
    <location>
        <begin position="252"/>
        <end position="273"/>
    </location>
</feature>
<keyword evidence="6 14" id="KW-0067">ATP-binding</keyword>
<feature type="domain" description="ABC transporter" evidence="12">
    <location>
        <begin position="969"/>
        <end position="1206"/>
    </location>
</feature>
<protein>
    <submittedName>
        <fullName evidence="14">ABC transporter ATP-binding protein</fullName>
    </submittedName>
</protein>
<dbReference type="SUPFAM" id="SSF90123">
    <property type="entry name" value="ABC transporter transmembrane region"/>
    <property type="match status" value="2"/>
</dbReference>
<dbReference type="PROSITE" id="PS50893">
    <property type="entry name" value="ABC_TRANSPORTER_2"/>
    <property type="match status" value="2"/>
</dbReference>
<dbReference type="InterPro" id="IPR003593">
    <property type="entry name" value="AAA+_ATPase"/>
</dbReference>
<dbReference type="Gene3D" id="1.20.1560.10">
    <property type="entry name" value="ABC transporter type 1, transmembrane domain"/>
    <property type="match status" value="2"/>
</dbReference>
<evidence type="ECO:0000256" key="2">
    <source>
        <dbReference type="ARBA" id="ARBA00022448"/>
    </source>
</evidence>
<dbReference type="CDD" id="cd18546">
    <property type="entry name" value="ABC_6TM_Rv0194_D2_like"/>
    <property type="match status" value="1"/>
</dbReference>
<dbReference type="Pfam" id="PF00664">
    <property type="entry name" value="ABC_membrane"/>
    <property type="match status" value="2"/>
</dbReference>
<accession>A0A917ULE9</accession>
<keyword evidence="2" id="KW-0813">Transport</keyword>
<dbReference type="InterPro" id="IPR039421">
    <property type="entry name" value="Type_1_exporter"/>
</dbReference>
<dbReference type="InterPro" id="IPR011527">
    <property type="entry name" value="ABC1_TM_dom"/>
</dbReference>
<evidence type="ECO:0000256" key="3">
    <source>
        <dbReference type="ARBA" id="ARBA00022475"/>
    </source>
</evidence>
<dbReference type="Gene3D" id="3.40.50.300">
    <property type="entry name" value="P-loop containing nucleotide triphosphate hydrolases"/>
    <property type="match status" value="2"/>
</dbReference>
<evidence type="ECO:0000256" key="8">
    <source>
        <dbReference type="ARBA" id="ARBA00023136"/>
    </source>
</evidence>
<evidence type="ECO:0000256" key="7">
    <source>
        <dbReference type="ARBA" id="ARBA00022989"/>
    </source>
</evidence>
<dbReference type="PROSITE" id="PS00211">
    <property type="entry name" value="ABC_TRANSPORTER_1"/>
    <property type="match status" value="1"/>
</dbReference>
<dbReference type="InterPro" id="IPR036640">
    <property type="entry name" value="ABC1_TM_sf"/>
</dbReference>
<dbReference type="InterPro" id="IPR027417">
    <property type="entry name" value="P-loop_NTPase"/>
</dbReference>
<dbReference type="PANTHER" id="PTHR43394">
    <property type="entry name" value="ATP-DEPENDENT PERMEASE MDL1, MITOCHONDRIAL"/>
    <property type="match status" value="1"/>
</dbReference>
<feature type="domain" description="ABC transmembrane type-1" evidence="13">
    <location>
        <begin position="1"/>
        <end position="281"/>
    </location>
</feature>
<evidence type="ECO:0000256" key="11">
    <source>
        <dbReference type="SAM" id="Phobius"/>
    </source>
</evidence>
<dbReference type="FunFam" id="3.40.50.300:FF:000299">
    <property type="entry name" value="ABC transporter ATP-binding protein/permease"/>
    <property type="match status" value="2"/>
</dbReference>
<keyword evidence="3" id="KW-1003">Cell membrane</keyword>
<dbReference type="Pfam" id="PF00005">
    <property type="entry name" value="ABC_tran"/>
    <property type="match status" value="2"/>
</dbReference>
<keyword evidence="8 11" id="KW-0472">Membrane</keyword>
<evidence type="ECO:0000256" key="6">
    <source>
        <dbReference type="ARBA" id="ARBA00022840"/>
    </source>
</evidence>
<evidence type="ECO:0000313" key="14">
    <source>
        <dbReference type="EMBL" id="GGJ66563.1"/>
    </source>
</evidence>
<feature type="region of interest" description="Disordered" evidence="10">
    <location>
        <begin position="552"/>
        <end position="571"/>
    </location>
</feature>
<feature type="transmembrane region" description="Helical" evidence="11">
    <location>
        <begin position="6"/>
        <end position="25"/>
    </location>
</feature>
<evidence type="ECO:0000256" key="9">
    <source>
        <dbReference type="ARBA" id="ARBA00061644"/>
    </source>
</evidence>
<evidence type="ECO:0000256" key="10">
    <source>
        <dbReference type="SAM" id="MobiDB-lite"/>
    </source>
</evidence>
<evidence type="ECO:0000259" key="13">
    <source>
        <dbReference type="PROSITE" id="PS50929"/>
    </source>
</evidence>
<feature type="transmembrane region" description="Helical" evidence="11">
    <location>
        <begin position="652"/>
        <end position="673"/>
    </location>
</feature>
<dbReference type="SUPFAM" id="SSF52540">
    <property type="entry name" value="P-loop containing nucleoside triphosphate hydrolases"/>
    <property type="match status" value="2"/>
</dbReference>
<dbReference type="FunFam" id="1.20.1560.10:FF:000099">
    <property type="entry name" value="ABC transporter ATP-binding protein/permease"/>
    <property type="match status" value="1"/>
</dbReference>
<feature type="transmembrane region" description="Helical" evidence="11">
    <location>
        <begin position="762"/>
        <end position="786"/>
    </location>
</feature>
<evidence type="ECO:0000256" key="1">
    <source>
        <dbReference type="ARBA" id="ARBA00004651"/>
    </source>
</evidence>
<comment type="caution">
    <text evidence="14">The sequence shown here is derived from an EMBL/GenBank/DDBJ whole genome shotgun (WGS) entry which is preliminary data.</text>
</comment>
<dbReference type="AlphaFoldDB" id="A0A917ULE9"/>
<feature type="transmembrane region" description="Helical" evidence="11">
    <location>
        <begin position="37"/>
        <end position="56"/>
    </location>
</feature>
<dbReference type="InterPro" id="IPR003439">
    <property type="entry name" value="ABC_transporter-like_ATP-bd"/>
</dbReference>
<sequence length="1222" mass="131735">MLSLGASLGGMALMALVPLITKVIIDDVIGDKSRSMAPWAGALVVAAVLVYVLTYIRRYYGGRLALDVQYDLRTEMFETITRLDGRRQDEMSTGQIVGRATSDLQLIQSLFYMLPMTLGNVLLFVISLAIMAWLSLPLTLVALAVAPALWIVAKRSRTKLHPATWYAQAQAAAVAGVVDGAVTGVRVVKGFGQEDQETGKLREVGRRLFAGRLRTIRFNSVYTPVLQAVPVLGQVAMLAVGGWLAVGGNITLGTFVAFSTYLAQLVGPVRMLAMVLTVAQQARAGTERVLELIDTKPSLADGHKDLPADAPATVEFDDVSFGYDPEHPVLDGLSFEIRPGETLAVVGSSGSGKSTVSLLLPRFYDVTRGAVLIGGHDVRELTLDSLRAAIGLVPEDSFLFSDTVRNNIAYGRPDATEEQILTAARAAQADRFIADLPHGYDTKVGEHGLTLSGGQRQRVALARAILTDPRLLVLDDATSAVDARVEHEIHEALTHVMEGRTTLLIAHRRSTLGLADRIAVLDDGRLADLGTHEELQARSALYRRLLTDPDELGGVSPGRALPSSAPPEDTSVRDELDAEFDAERGVTPRLWNGDREPKDTAFAGMPATPELLAQVEALPPAVDTPGIDEARAVTPEESYGLKRLLRGFGKPLLLSLALVAVDAGMGLLLPILIRHGIDSGVSQLALGAVWVAAGLALVSVVVQWAAQIAEMRMTGRTGERVLYALRLKIFAQLQRLGLDYYERELTGRIMTRMTTDVDALSTFLQTGLVTAFVSVVTFFGIMVALVVIDVELALVVFVTIPVLVVGTFYFRRASVKAYELARERVSVVNADLQESVAGLRIVQAFRGERAGAKRFAEGSDSYRRARVRGQWLISVYFPFVQLLASVAAAAVLIVGAGRIDDGTLTTGALVAYLLYIDLFFAPVQQLSQVFDGYQQATVSLGRIQELLQERTSTQAAEEPLEVLSLRGDIAFEGVDFAYGSGDDAEEALSGVRLTIPAGQTVAFVGETGAGKSTLVKLVARFYDPTGGRVTVDGTDLRALDITSYRHRLGVVPQEAYLFQGTVRDAIAYGRPDATDAQVEAAARAVGAHDMIATLEGGYLHEVAERGRNLSAGQRQLIALARAELVDPDILLLDEATAALDLATESQVNQATDRLAGRRTTLVVAHRLTTAARADRVVLMDHGRVAEDGTHEELLQLDGKYAELWRTFVGAPDQEEPVTSSSR</sequence>
<feature type="transmembrane region" description="Helical" evidence="11">
    <location>
        <begin position="121"/>
        <end position="152"/>
    </location>
</feature>
<evidence type="ECO:0000313" key="15">
    <source>
        <dbReference type="Proteomes" id="UP000625682"/>
    </source>
</evidence>
<dbReference type="PROSITE" id="PS50929">
    <property type="entry name" value="ABC_TM1F"/>
    <property type="match status" value="2"/>
</dbReference>
<keyword evidence="7 11" id="KW-1133">Transmembrane helix</keyword>
<dbReference type="Proteomes" id="UP000625682">
    <property type="component" value="Unassembled WGS sequence"/>
</dbReference>
<feature type="domain" description="ABC transporter" evidence="12">
    <location>
        <begin position="314"/>
        <end position="548"/>
    </location>
</feature>
<dbReference type="GO" id="GO:0005886">
    <property type="term" value="C:plasma membrane"/>
    <property type="evidence" value="ECO:0007669"/>
    <property type="project" value="UniProtKB-SubCell"/>
</dbReference>
<dbReference type="GO" id="GO:0005524">
    <property type="term" value="F:ATP binding"/>
    <property type="evidence" value="ECO:0007669"/>
    <property type="project" value="UniProtKB-KW"/>
</dbReference>
<dbReference type="CDD" id="cd18543">
    <property type="entry name" value="ABC_6TM_Rv0194_D1_like"/>
    <property type="match status" value="1"/>
</dbReference>
<evidence type="ECO:0000256" key="4">
    <source>
        <dbReference type="ARBA" id="ARBA00022692"/>
    </source>
</evidence>
<name>A0A917ULE9_9ACTN</name>
<dbReference type="FunFam" id="1.20.1560.10:FF:000065">
    <property type="entry name" value="ABC transporter ATP-binding protein/permease"/>
    <property type="match status" value="1"/>
</dbReference>
<feature type="transmembrane region" description="Helical" evidence="11">
    <location>
        <begin position="685"/>
        <end position="706"/>
    </location>
</feature>
<reference evidence="14" key="1">
    <citation type="journal article" date="2014" name="Int. J. Syst. Evol. Microbiol.">
        <title>Complete genome sequence of Corynebacterium casei LMG S-19264T (=DSM 44701T), isolated from a smear-ripened cheese.</title>
        <authorList>
            <consortium name="US DOE Joint Genome Institute (JGI-PGF)"/>
            <person name="Walter F."/>
            <person name="Albersmeier A."/>
            <person name="Kalinowski J."/>
            <person name="Ruckert C."/>
        </authorList>
    </citation>
    <scope>NUCLEOTIDE SEQUENCE</scope>
    <source>
        <strain evidence="14">CGMCC 4.7272</strain>
    </source>
</reference>
<feature type="transmembrane region" description="Helical" evidence="11">
    <location>
        <begin position="221"/>
        <end position="246"/>
    </location>
</feature>